<feature type="region of interest" description="Disordered" evidence="5">
    <location>
        <begin position="434"/>
        <end position="463"/>
    </location>
</feature>
<keyword evidence="10" id="KW-1185">Reference proteome</keyword>
<feature type="domain" description="WWE" evidence="6">
    <location>
        <begin position="60"/>
        <end position="147"/>
    </location>
</feature>
<dbReference type="EMBL" id="CAKOAT010053045">
    <property type="protein sequence ID" value="CAH8300083.1"/>
    <property type="molecule type" value="Genomic_DNA"/>
</dbReference>
<dbReference type="InterPro" id="IPR022003">
    <property type="entry name" value="RST"/>
</dbReference>
<comment type="caution">
    <text evidence="9">The sequence shown here is derived from an EMBL/GenBank/DDBJ whole genome shotgun (WGS) entry which is preliminary data.</text>
</comment>
<dbReference type="Proteomes" id="UP001642260">
    <property type="component" value="Unassembled WGS sequence"/>
</dbReference>
<reference evidence="9 10" key="1">
    <citation type="submission" date="2022-03" db="EMBL/GenBank/DDBJ databases">
        <authorList>
            <person name="Macdonald S."/>
            <person name="Ahmed S."/>
            <person name="Newling K."/>
        </authorList>
    </citation>
    <scope>NUCLEOTIDE SEQUENCE [LARGE SCALE GENOMIC DNA]</scope>
</reference>
<dbReference type="InterPro" id="IPR012317">
    <property type="entry name" value="Poly(ADP-ribose)pol_cat_dom"/>
</dbReference>
<comment type="subcellular location">
    <subcellularLocation>
        <location evidence="1">Nucleus</location>
    </subcellularLocation>
</comment>
<evidence type="ECO:0000256" key="4">
    <source>
        <dbReference type="ARBA" id="ARBA00023242"/>
    </source>
</evidence>
<organism evidence="9 10">
    <name type="scientific">Eruca vesicaria subsp. sativa</name>
    <name type="common">Garden rocket</name>
    <name type="synonym">Eruca sativa</name>
    <dbReference type="NCBI Taxonomy" id="29727"/>
    <lineage>
        <taxon>Eukaryota</taxon>
        <taxon>Viridiplantae</taxon>
        <taxon>Streptophyta</taxon>
        <taxon>Embryophyta</taxon>
        <taxon>Tracheophyta</taxon>
        <taxon>Spermatophyta</taxon>
        <taxon>Magnoliopsida</taxon>
        <taxon>eudicotyledons</taxon>
        <taxon>Gunneridae</taxon>
        <taxon>Pentapetalae</taxon>
        <taxon>rosids</taxon>
        <taxon>malvids</taxon>
        <taxon>Brassicales</taxon>
        <taxon>Brassicaceae</taxon>
        <taxon>Brassiceae</taxon>
        <taxon>Eruca</taxon>
    </lineage>
</organism>
<name>A0ABC8J0K1_ERUVS</name>
<dbReference type="InterPro" id="IPR057823">
    <property type="entry name" value="WWE_RCD1"/>
</dbReference>
<dbReference type="GO" id="GO:0005634">
    <property type="term" value="C:nucleus"/>
    <property type="evidence" value="ECO:0007669"/>
    <property type="project" value="UniProtKB-SubCell"/>
</dbReference>
<dbReference type="InterPro" id="IPR044964">
    <property type="entry name" value="RCD1/SRO1-5"/>
</dbReference>
<accession>A0ABC8J0K1</accession>
<feature type="compositionally biased region" description="Low complexity" evidence="5">
    <location>
        <begin position="443"/>
        <end position="459"/>
    </location>
</feature>
<evidence type="ECO:0000256" key="3">
    <source>
        <dbReference type="ARBA" id="ARBA00023016"/>
    </source>
</evidence>
<evidence type="ECO:0000259" key="8">
    <source>
        <dbReference type="PROSITE" id="PS51879"/>
    </source>
</evidence>
<dbReference type="AlphaFoldDB" id="A0ABC8J0K1"/>
<protein>
    <recommendedName>
        <fullName evidence="11">PARP</fullName>
    </recommendedName>
</protein>
<keyword evidence="4" id="KW-0539">Nucleus</keyword>
<dbReference type="InterPro" id="IPR004170">
    <property type="entry name" value="WWE_dom"/>
</dbReference>
<feature type="domain" description="PARP catalytic" evidence="7">
    <location>
        <begin position="212"/>
        <end position="432"/>
    </location>
</feature>
<proteinExistence type="predicted"/>
<evidence type="ECO:0000256" key="2">
    <source>
        <dbReference type="ARBA" id="ARBA00022473"/>
    </source>
</evidence>
<dbReference type="PANTHER" id="PTHR32263:SF5">
    <property type="entry name" value="INACTIVE POLY [ADP-RIBOSE] POLYMERASE SRO1-RELATED"/>
    <property type="match status" value="1"/>
</dbReference>
<dbReference type="Gene3D" id="3.90.228.10">
    <property type="match status" value="1"/>
</dbReference>
<dbReference type="Pfam" id="PF12174">
    <property type="entry name" value="RST"/>
    <property type="match status" value="1"/>
</dbReference>
<evidence type="ECO:0000256" key="5">
    <source>
        <dbReference type="SAM" id="MobiDB-lite"/>
    </source>
</evidence>
<evidence type="ECO:0000256" key="1">
    <source>
        <dbReference type="ARBA" id="ARBA00004123"/>
    </source>
</evidence>
<sequence length="545" mass="60643">MEPHIVKVLDSDFKDGLGKKRKHPAYFTSYDTGRSFAKLQCVLSPNGSTEKLDKSRNRANVSENLSGKSLVRYYSYFKKTGVPKRVMFYENGEWTDLPEHIIGAIRNELEAKRAAIEVRLSGRDFVLDFLHMHRLDLETGVKTHLAWIDIAGKCFFPEVYDSGEDLEQDGPCEIKLHLEIDINGGKSPKLKLNSIDDIKIVQRSSNGRCEEASEDSCSHETRTSMFSGVKPAEEELDIDAVKEKFVIGMATLGHVELFDAYRFSGDIAKDRQSLFKNQADITKLSRGDANIRYAWLPAKKEQLSAVSMHGLGVCGELIKKSKYGVGVHLAAANCPYFSATHCDVDENGVRHMVLCRVIMGNMEPLCGDRAQFCTGGEEYDNGVDSVSSPKHYLVWNMNMNTHVYPEFVVSFKLLSIPNAEGNILSATQSKHESSGLTLEGAKGPLSNGLGSGNNSAGSSTRRPSSTLMPYPLLFNAISRKIAQKDMDLITAYYKQLREKKISREGFSKKLRMIVGDDELLKTTITALQRLPPQNAMKMEPITSGC</sequence>
<evidence type="ECO:0008006" key="11">
    <source>
        <dbReference type="Google" id="ProtNLM"/>
    </source>
</evidence>
<evidence type="ECO:0000259" key="7">
    <source>
        <dbReference type="PROSITE" id="PS51059"/>
    </source>
</evidence>
<keyword evidence="3" id="KW-0346">Stress response</keyword>
<dbReference type="SUPFAM" id="SSF56399">
    <property type="entry name" value="ADP-ribosylation"/>
    <property type="match status" value="1"/>
</dbReference>
<keyword evidence="2" id="KW-0217">Developmental protein</keyword>
<dbReference type="PROSITE" id="PS50918">
    <property type="entry name" value="WWE"/>
    <property type="match status" value="1"/>
</dbReference>
<dbReference type="PROSITE" id="PS51059">
    <property type="entry name" value="PARP_CATALYTIC"/>
    <property type="match status" value="1"/>
</dbReference>
<dbReference type="PROSITE" id="PS51879">
    <property type="entry name" value="RST"/>
    <property type="match status" value="1"/>
</dbReference>
<evidence type="ECO:0000259" key="6">
    <source>
        <dbReference type="PROSITE" id="PS50918"/>
    </source>
</evidence>
<dbReference type="Pfam" id="PF23467">
    <property type="entry name" value="WWE_5"/>
    <property type="match status" value="1"/>
</dbReference>
<evidence type="ECO:0000313" key="9">
    <source>
        <dbReference type="EMBL" id="CAH8300083.1"/>
    </source>
</evidence>
<feature type="domain" description="RST" evidence="8">
    <location>
        <begin position="461"/>
        <end position="533"/>
    </location>
</feature>
<gene>
    <name evidence="9" type="ORF">ERUC_LOCUS2689</name>
</gene>
<dbReference type="PANTHER" id="PTHR32263">
    <property type="entry name" value="INACTIVE POLY [ADP-RIBOSE] POLYMERASE SRO4-RELATED"/>
    <property type="match status" value="1"/>
</dbReference>
<evidence type="ECO:0000313" key="10">
    <source>
        <dbReference type="Proteomes" id="UP001642260"/>
    </source>
</evidence>